<name>A0AAN8HUV9_CHAGU</name>
<evidence type="ECO:0000313" key="2">
    <source>
        <dbReference type="EMBL" id="KAK5928808.1"/>
    </source>
</evidence>
<sequence>MILLSSGNKRGRRPPLHPDPPPQGKMEGFSPPWGVQTPDPGPLRVPCGRAGAEGKSCSRLRKECEHRLTPDHRREGERARERGH</sequence>
<dbReference type="EMBL" id="JAURVH010001517">
    <property type="protein sequence ID" value="KAK5928808.1"/>
    <property type="molecule type" value="Genomic_DNA"/>
</dbReference>
<dbReference type="AlphaFoldDB" id="A0AAN8HUV9"/>
<dbReference type="Proteomes" id="UP001331515">
    <property type="component" value="Unassembled WGS sequence"/>
</dbReference>
<feature type="region of interest" description="Disordered" evidence="1">
    <location>
        <begin position="1"/>
        <end position="55"/>
    </location>
</feature>
<evidence type="ECO:0000313" key="3">
    <source>
        <dbReference type="Proteomes" id="UP001331515"/>
    </source>
</evidence>
<protein>
    <submittedName>
        <fullName evidence="2">Uncharacterized protein</fullName>
    </submittedName>
</protein>
<reference evidence="2 3" key="1">
    <citation type="journal article" date="2023" name="Mol. Biol. Evol.">
        <title>Genomics of Secondarily Temperate Adaptation in the Only Non-Antarctic Icefish.</title>
        <authorList>
            <person name="Rivera-Colon A.G."/>
            <person name="Rayamajhi N."/>
            <person name="Minhas B.F."/>
            <person name="Madrigal G."/>
            <person name="Bilyk K.T."/>
            <person name="Yoon V."/>
            <person name="Hune M."/>
            <person name="Gregory S."/>
            <person name="Cheng C.H.C."/>
            <person name="Catchen J.M."/>
        </authorList>
    </citation>
    <scope>NUCLEOTIDE SEQUENCE [LARGE SCALE GENOMIC DNA]</scope>
    <source>
        <tissue evidence="2">White muscle</tissue>
    </source>
</reference>
<accession>A0AAN8HUV9</accession>
<organism evidence="2 3">
    <name type="scientific">Champsocephalus gunnari</name>
    <name type="common">Mackerel icefish</name>
    <dbReference type="NCBI Taxonomy" id="52237"/>
    <lineage>
        <taxon>Eukaryota</taxon>
        <taxon>Metazoa</taxon>
        <taxon>Chordata</taxon>
        <taxon>Craniata</taxon>
        <taxon>Vertebrata</taxon>
        <taxon>Euteleostomi</taxon>
        <taxon>Actinopterygii</taxon>
        <taxon>Neopterygii</taxon>
        <taxon>Teleostei</taxon>
        <taxon>Neoteleostei</taxon>
        <taxon>Acanthomorphata</taxon>
        <taxon>Eupercaria</taxon>
        <taxon>Perciformes</taxon>
        <taxon>Notothenioidei</taxon>
        <taxon>Channichthyidae</taxon>
        <taxon>Champsocephalus</taxon>
    </lineage>
</organism>
<gene>
    <name evidence="2" type="ORF">CgunFtcFv8_010098</name>
</gene>
<proteinExistence type="predicted"/>
<evidence type="ECO:0000256" key="1">
    <source>
        <dbReference type="SAM" id="MobiDB-lite"/>
    </source>
</evidence>
<comment type="caution">
    <text evidence="2">The sequence shown here is derived from an EMBL/GenBank/DDBJ whole genome shotgun (WGS) entry which is preliminary data.</text>
</comment>
<keyword evidence="3" id="KW-1185">Reference proteome</keyword>